<dbReference type="Proteomes" id="UP000816034">
    <property type="component" value="Unassembled WGS sequence"/>
</dbReference>
<sequence>MHTRSHDVKDTSSTQSPEVRDMKHGYIAGDSSETLPGGRERGPREHFEEICQDDNYEVASHHMNVRGDYTVVFKHKFGGKDQTFPNISKEKIESCPSRIKNRILK</sequence>
<accession>A0AA88GVV3</accession>
<dbReference type="GeneID" id="68105848"/>
<comment type="caution">
    <text evidence="2">The sequence shown here is derived from an EMBL/GenBank/DDBJ whole genome shotgun (WGS) entry which is preliminary data.</text>
</comment>
<evidence type="ECO:0000256" key="1">
    <source>
        <dbReference type="SAM" id="MobiDB-lite"/>
    </source>
</evidence>
<proteinExistence type="predicted"/>
<keyword evidence="3" id="KW-1185">Reference proteome</keyword>
<feature type="compositionally biased region" description="Basic and acidic residues" evidence="1">
    <location>
        <begin position="1"/>
        <end position="10"/>
    </location>
</feature>
<protein>
    <submittedName>
        <fullName evidence="2">Uncharacterized protein</fullName>
    </submittedName>
</protein>
<dbReference type="EMBL" id="PYSW02000006">
    <property type="protein sequence ID" value="KAG2391910.1"/>
    <property type="molecule type" value="Genomic_DNA"/>
</dbReference>
<gene>
    <name evidence="2" type="ORF">C9374_013395</name>
</gene>
<evidence type="ECO:0000313" key="3">
    <source>
        <dbReference type="Proteomes" id="UP000816034"/>
    </source>
</evidence>
<name>A0AA88GVV3_NAELO</name>
<feature type="region of interest" description="Disordered" evidence="1">
    <location>
        <begin position="1"/>
        <end position="44"/>
    </location>
</feature>
<organism evidence="2 3">
    <name type="scientific">Naegleria lovaniensis</name>
    <name type="common">Amoeba</name>
    <dbReference type="NCBI Taxonomy" id="51637"/>
    <lineage>
        <taxon>Eukaryota</taxon>
        <taxon>Discoba</taxon>
        <taxon>Heterolobosea</taxon>
        <taxon>Tetramitia</taxon>
        <taxon>Eutetramitia</taxon>
        <taxon>Vahlkampfiidae</taxon>
        <taxon>Naegleria</taxon>
    </lineage>
</organism>
<evidence type="ECO:0000313" key="2">
    <source>
        <dbReference type="EMBL" id="KAG2391910.1"/>
    </source>
</evidence>
<dbReference type="AlphaFoldDB" id="A0AA88GVV3"/>
<dbReference type="RefSeq" id="XP_044553804.1">
    <property type="nucleotide sequence ID" value="XM_044689266.1"/>
</dbReference>
<reference evidence="2 3" key="1">
    <citation type="journal article" date="2018" name="BMC Genomics">
        <title>The genome of Naegleria lovaniensis, the basis for a comparative approach to unravel pathogenicity factors of the human pathogenic amoeba N. fowleri.</title>
        <authorList>
            <person name="Liechti N."/>
            <person name="Schurch N."/>
            <person name="Bruggmann R."/>
            <person name="Wittwer M."/>
        </authorList>
    </citation>
    <scope>NUCLEOTIDE SEQUENCE [LARGE SCALE GENOMIC DNA]</scope>
    <source>
        <strain evidence="2 3">ATCC 30569</strain>
    </source>
</reference>